<dbReference type="InterPro" id="IPR013078">
    <property type="entry name" value="His_Pase_superF_clade-1"/>
</dbReference>
<evidence type="ECO:0000259" key="5">
    <source>
        <dbReference type="Pfam" id="PF01591"/>
    </source>
</evidence>
<dbReference type="PRINTS" id="PR00991">
    <property type="entry name" value="6PFRUCTKNASE"/>
</dbReference>
<feature type="region of interest" description="Disordered" evidence="4">
    <location>
        <begin position="1"/>
        <end position="48"/>
    </location>
</feature>
<dbReference type="GO" id="GO:0005829">
    <property type="term" value="C:cytosol"/>
    <property type="evidence" value="ECO:0007669"/>
    <property type="project" value="TreeGrafter"/>
</dbReference>
<dbReference type="Pfam" id="PF00300">
    <property type="entry name" value="His_Phos_1"/>
    <property type="match status" value="1"/>
</dbReference>
<evidence type="ECO:0000256" key="2">
    <source>
        <dbReference type="ARBA" id="ARBA00022840"/>
    </source>
</evidence>
<dbReference type="PANTHER" id="PTHR10606:SF44">
    <property type="entry name" value="6-PHOSPHOFRUCTO 2-KINASE_FRUCTOSE 2,6-BISPHOSPHATASE LONG FORM"/>
    <property type="match status" value="1"/>
</dbReference>
<dbReference type="InterPro" id="IPR029033">
    <property type="entry name" value="His_PPase_superfam"/>
</dbReference>
<dbReference type="Pfam" id="PF01591">
    <property type="entry name" value="6PF2K"/>
    <property type="match status" value="1"/>
</dbReference>
<dbReference type="InterPro" id="IPR003094">
    <property type="entry name" value="6Pfruct_kin"/>
</dbReference>
<dbReference type="GO" id="GO:0004331">
    <property type="term" value="F:fructose-2,6-bisphosphate 2-phosphatase activity"/>
    <property type="evidence" value="ECO:0007669"/>
    <property type="project" value="TreeGrafter"/>
</dbReference>
<dbReference type="PROSITE" id="PS00175">
    <property type="entry name" value="PG_MUTASE"/>
    <property type="match status" value="1"/>
</dbReference>
<dbReference type="EMBL" id="JALJOU010000036">
    <property type="protein sequence ID" value="KAK9833380.1"/>
    <property type="molecule type" value="Genomic_DNA"/>
</dbReference>
<dbReference type="AlphaFoldDB" id="A0AAW1RI68"/>
<dbReference type="Gene3D" id="3.40.50.1240">
    <property type="entry name" value="Phosphoglycerate mutase-like"/>
    <property type="match status" value="1"/>
</dbReference>
<feature type="compositionally biased region" description="Basic residues" evidence="4">
    <location>
        <begin position="8"/>
        <end position="19"/>
    </location>
</feature>
<evidence type="ECO:0000256" key="1">
    <source>
        <dbReference type="ARBA" id="ARBA00022741"/>
    </source>
</evidence>
<gene>
    <name evidence="6" type="ORF">WJX81_000334</name>
</gene>
<dbReference type="SUPFAM" id="SSF52540">
    <property type="entry name" value="P-loop containing nucleoside triphosphate hydrolases"/>
    <property type="match status" value="1"/>
</dbReference>
<feature type="region of interest" description="Disordered" evidence="4">
    <location>
        <begin position="612"/>
        <end position="682"/>
    </location>
</feature>
<reference evidence="6 7" key="1">
    <citation type="journal article" date="2024" name="Nat. Commun.">
        <title>Phylogenomics reveals the evolutionary origins of lichenization in chlorophyte algae.</title>
        <authorList>
            <person name="Puginier C."/>
            <person name="Libourel C."/>
            <person name="Otte J."/>
            <person name="Skaloud P."/>
            <person name="Haon M."/>
            <person name="Grisel S."/>
            <person name="Petersen M."/>
            <person name="Berrin J.G."/>
            <person name="Delaux P.M."/>
            <person name="Dal Grande F."/>
            <person name="Keller J."/>
        </authorList>
    </citation>
    <scope>NUCLEOTIDE SEQUENCE [LARGE SCALE GENOMIC DNA]</scope>
    <source>
        <strain evidence="6 7">SAG 245.80</strain>
    </source>
</reference>
<evidence type="ECO:0000256" key="3">
    <source>
        <dbReference type="PIRSR" id="PIRSR613078-2"/>
    </source>
</evidence>
<dbReference type="SUPFAM" id="SSF53254">
    <property type="entry name" value="Phosphoglycerate mutase-like"/>
    <property type="match status" value="1"/>
</dbReference>
<dbReference type="GO" id="GO:0006000">
    <property type="term" value="P:fructose metabolic process"/>
    <property type="evidence" value="ECO:0007669"/>
    <property type="project" value="InterPro"/>
</dbReference>
<dbReference type="InterPro" id="IPR001345">
    <property type="entry name" value="PG/BPGM_mutase_AS"/>
</dbReference>
<dbReference type="SMART" id="SM00855">
    <property type="entry name" value="PGAM"/>
    <property type="match status" value="1"/>
</dbReference>
<organism evidence="6 7">
    <name type="scientific">Elliptochloris bilobata</name>
    <dbReference type="NCBI Taxonomy" id="381761"/>
    <lineage>
        <taxon>Eukaryota</taxon>
        <taxon>Viridiplantae</taxon>
        <taxon>Chlorophyta</taxon>
        <taxon>core chlorophytes</taxon>
        <taxon>Trebouxiophyceae</taxon>
        <taxon>Trebouxiophyceae incertae sedis</taxon>
        <taxon>Elliptochloris clade</taxon>
        <taxon>Elliptochloris</taxon>
    </lineage>
</organism>
<feature type="domain" description="6-phosphofructo-2-kinase" evidence="5">
    <location>
        <begin position="93"/>
        <end position="304"/>
    </location>
</feature>
<protein>
    <recommendedName>
        <fullName evidence="5">6-phosphofructo-2-kinase domain-containing protein</fullName>
    </recommendedName>
</protein>
<dbReference type="FunFam" id="3.40.50.1240:FF:000006">
    <property type="entry name" value="6-phosphofructo-2-kinase/fructose-2, 6-bisphosphatase"/>
    <property type="match status" value="1"/>
</dbReference>
<dbReference type="InterPro" id="IPR027417">
    <property type="entry name" value="P-loop_NTPase"/>
</dbReference>
<dbReference type="CDD" id="cd07067">
    <property type="entry name" value="HP_PGM_like"/>
    <property type="match status" value="1"/>
</dbReference>
<keyword evidence="1" id="KW-0547">Nucleotide-binding</keyword>
<evidence type="ECO:0000313" key="7">
    <source>
        <dbReference type="Proteomes" id="UP001445335"/>
    </source>
</evidence>
<feature type="binding site" evidence="3">
    <location>
        <position position="376"/>
    </location>
    <ligand>
        <name>substrate</name>
    </ligand>
</feature>
<feature type="region of interest" description="Disordered" evidence="4">
    <location>
        <begin position="61"/>
        <end position="86"/>
    </location>
</feature>
<evidence type="ECO:0000313" key="6">
    <source>
        <dbReference type="EMBL" id="KAK9833380.1"/>
    </source>
</evidence>
<feature type="compositionally biased region" description="Acidic residues" evidence="4">
    <location>
        <begin position="62"/>
        <end position="72"/>
    </location>
</feature>
<accession>A0AAW1RI68</accession>
<keyword evidence="2" id="KW-0067">ATP-binding</keyword>
<dbReference type="GO" id="GO:0005524">
    <property type="term" value="F:ATP binding"/>
    <property type="evidence" value="ECO:0007669"/>
    <property type="project" value="UniProtKB-KW"/>
</dbReference>
<name>A0AAW1RI68_9CHLO</name>
<dbReference type="GO" id="GO:0003873">
    <property type="term" value="F:6-phosphofructo-2-kinase activity"/>
    <property type="evidence" value="ECO:0007669"/>
    <property type="project" value="InterPro"/>
</dbReference>
<feature type="region of interest" description="Disordered" evidence="4">
    <location>
        <begin position="713"/>
        <end position="764"/>
    </location>
</feature>
<evidence type="ECO:0000256" key="4">
    <source>
        <dbReference type="SAM" id="MobiDB-lite"/>
    </source>
</evidence>
<keyword evidence="7" id="KW-1185">Reference proteome</keyword>
<dbReference type="GO" id="GO:0006003">
    <property type="term" value="P:fructose 2,6-bisphosphate metabolic process"/>
    <property type="evidence" value="ECO:0007669"/>
    <property type="project" value="InterPro"/>
</dbReference>
<feature type="compositionally biased region" description="Polar residues" evidence="4">
    <location>
        <begin position="22"/>
        <end position="48"/>
    </location>
</feature>
<dbReference type="Gene3D" id="3.40.50.300">
    <property type="entry name" value="P-loop containing nucleotide triphosphate hydrolases"/>
    <property type="match status" value="1"/>
</dbReference>
<proteinExistence type="predicted"/>
<feature type="binding site" evidence="3">
    <location>
        <begin position="319"/>
        <end position="326"/>
    </location>
    <ligand>
        <name>substrate</name>
    </ligand>
</feature>
<dbReference type="FunFam" id="3.40.50.300:FF:000644">
    <property type="entry name" value="GpmB, Fructose-2,6-bisphosphatase"/>
    <property type="match status" value="1"/>
</dbReference>
<comment type="caution">
    <text evidence="6">The sequence shown here is derived from an EMBL/GenBank/DDBJ whole genome shotgun (WGS) entry which is preliminary data.</text>
</comment>
<feature type="compositionally biased region" description="Low complexity" evidence="4">
    <location>
        <begin position="734"/>
        <end position="751"/>
    </location>
</feature>
<dbReference type="PANTHER" id="PTHR10606">
    <property type="entry name" value="6-PHOSPHOFRUCTO-2-KINASE/FRUCTOSE-2,6-BISPHOSPHATASE"/>
    <property type="match status" value="1"/>
</dbReference>
<dbReference type="InterPro" id="IPR013079">
    <property type="entry name" value="6Phosfructo_kin"/>
</dbReference>
<sequence>MWEYWRSRLSKGRTRHRKRTGSDGNSPTAQRLPGESQQLPDAGPPQNSTHVYFKDVIIAASDDSEEESEPSESVETGEGMRRRVSRKRKLRIDRQKLIIILVGLPGRGKTFLCNKLMCYLNWLGHPTRHFNVGQYRRKQKGESDVQDAAFFDHNNPAGREARHRALIAALEDMEGWLATADAQVAIFDATNSTEERRSLLRNRFHGRWQYLFIESICNDAAVLEQNYRFKMMYSPDYTEQDSEAQALEDFRDRIRRYEEVYETITDRNLHYIKLIDMVTGRGYMDVNRISGYIPGKMVFFLMQVCKSGVTRLRKIWLTRHGESEYNRMALLGGDSNITDSGRAYAAVLPDIVIDRVPLTSEGATMPVSVWTSTLKRTIQTAEHLPFPKLRWKALDEIHAGIFDGMSYEQIEEQQPEEFRARKSDKLRYRYPSGESYMDVIQRLEPVVIEIERERECVCVVAHQAILRAIYGYFTKTPLKDIPRLEIPLHTLIELVPKPDGRMAEERIPFDPATGRIGEPIVGQGSVSEMTPFQTLSALGSMSLSSMNNLSKMTSARWRHSFSASTPNIADMAQDDALQQGAAEAPSVASDWPLGQKGLASAPLRALPFSTAPLSPFGPGQSAPPMQQLAVPAGGTQRSSGGGNAAVANGREGAGGGASAAVPIPGSSGDGAQTRAVPKVSPGRVDRVAGVDRWVDQSAAAAAAPVALAAAATNGGGGGASPGLAGNGIPPLYPGAPSSGVRAASSASGSRRASIDGHATGSSPP</sequence>
<dbReference type="Proteomes" id="UP001445335">
    <property type="component" value="Unassembled WGS sequence"/>
</dbReference>